<reference evidence="3" key="1">
    <citation type="journal article" date="2019" name="Int. J. Syst. Evol. Microbiol.">
        <title>The Global Catalogue of Microorganisms (GCM) 10K type strain sequencing project: providing services to taxonomists for standard genome sequencing and annotation.</title>
        <authorList>
            <consortium name="The Broad Institute Genomics Platform"/>
            <consortium name="The Broad Institute Genome Sequencing Center for Infectious Disease"/>
            <person name="Wu L."/>
            <person name="Ma J."/>
        </authorList>
    </citation>
    <scope>NUCLEOTIDE SEQUENCE [LARGE SCALE GENOMIC DNA]</scope>
    <source>
        <strain evidence="3">JCM 16928</strain>
    </source>
</reference>
<name>A0ABP6YT36_9ACTN</name>
<dbReference type="EMBL" id="BAABAA010000013">
    <property type="protein sequence ID" value="GAA3587968.1"/>
    <property type="molecule type" value="Genomic_DNA"/>
</dbReference>
<evidence type="ECO:0000313" key="3">
    <source>
        <dbReference type="Proteomes" id="UP001501222"/>
    </source>
</evidence>
<keyword evidence="3" id="KW-1185">Reference proteome</keyword>
<feature type="compositionally biased region" description="Basic and acidic residues" evidence="1">
    <location>
        <begin position="38"/>
        <end position="72"/>
    </location>
</feature>
<dbReference type="Proteomes" id="UP001501222">
    <property type="component" value="Unassembled WGS sequence"/>
</dbReference>
<protein>
    <submittedName>
        <fullName evidence="2">Uncharacterized protein</fullName>
    </submittedName>
</protein>
<accession>A0ABP6YT36</accession>
<feature type="region of interest" description="Disordered" evidence="1">
    <location>
        <begin position="1"/>
        <end position="72"/>
    </location>
</feature>
<evidence type="ECO:0000256" key="1">
    <source>
        <dbReference type="SAM" id="MobiDB-lite"/>
    </source>
</evidence>
<proteinExistence type="predicted"/>
<organism evidence="2 3">
    <name type="scientific">Kribbella ginsengisoli</name>
    <dbReference type="NCBI Taxonomy" id="363865"/>
    <lineage>
        <taxon>Bacteria</taxon>
        <taxon>Bacillati</taxon>
        <taxon>Actinomycetota</taxon>
        <taxon>Actinomycetes</taxon>
        <taxon>Propionibacteriales</taxon>
        <taxon>Kribbellaceae</taxon>
        <taxon>Kribbella</taxon>
    </lineage>
</organism>
<gene>
    <name evidence="2" type="ORF">GCM10022235_68620</name>
</gene>
<sequence length="72" mass="9018">MEQGLLRYPLRSGTGSTHPPAYGRRPSRWRWQMSYGDNRNKRDQEDRDRRDREEQERRARDEQDRRDRDEKR</sequence>
<evidence type="ECO:0000313" key="2">
    <source>
        <dbReference type="EMBL" id="GAA3587968.1"/>
    </source>
</evidence>
<comment type="caution">
    <text evidence="2">The sequence shown here is derived from an EMBL/GenBank/DDBJ whole genome shotgun (WGS) entry which is preliminary data.</text>
</comment>